<dbReference type="GO" id="GO:0016251">
    <property type="term" value="F:RNA polymerase II general transcription initiation factor activity"/>
    <property type="evidence" value="ECO:0007669"/>
    <property type="project" value="TreeGrafter"/>
</dbReference>
<evidence type="ECO:0000256" key="4">
    <source>
        <dbReference type="ARBA" id="ARBA00022737"/>
    </source>
</evidence>
<dbReference type="InterPro" id="IPR007582">
    <property type="entry name" value="TFIID_NTD2"/>
</dbReference>
<dbReference type="EMBL" id="MU032353">
    <property type="protein sequence ID" value="KAF3760165.1"/>
    <property type="molecule type" value="Genomic_DNA"/>
</dbReference>
<dbReference type="Pfam" id="PF04494">
    <property type="entry name" value="TFIID_NTD2"/>
    <property type="match status" value="1"/>
</dbReference>
<sequence>MSAPGGVGAGASQPPRPAAVTSGAPTAPPAQQTPQNLNQIVTDYLLKRGFHRTEEVFRKESSNLGPDGRPQHKSTDVMGAKKYAKAFGLLKKFVESSLDYYKYELNKFLWPVFIHSYLELVESKYPDDAKSFLDTFKGAFELAHADDLKLLATITLPAHVDENNTTKLFKTTKYRIPVTDKAYDLMIAHLEKEYDNGGQTIIRLLSAYCAVKIVDRGLANPFSFTAIHEKQKSTQVNQSELLEGVPGAFEGVRTDAAPSGPLKLGPFAMDPELQGEVRSELTLEDQLHPPADGKPSLVEEFEHKIKREESADGPSRGELPLPAPRARDVVNEVEKLKEYRDRFRMDGRTGGVGPGVSVCMYTFHNTLGQYNCIEFSNDQRMVAVGTMDSYIRVWSMDGSHLKSMLDRGEVKKPTNNRMLIGHSAPVMGISFSDAVNWPDYRDANPNSKGPPLLLSCSADGEIRLWNLDTWMCLCKFKGHNGPVWRIQWGPHGHYFASGGRDKVLRIYSQDQVTAVRECVGHDDNICAITWHPNGTYVFSASDQTDKSIRMWSVVTGECVRVLTGHTDDIGVLECASNGKILASADWSGNILLWDIEKGTLIKKSRGHAKTGILSLSFSVESTVLVSGSLDGTVRIWDVELPADGTKTAAATGPDANIQLQSNTTISNDTIMKKGKEAQITADQISVFPTKKTPLKKVKFTRMNLVIAAGCYEGGP</sequence>
<dbReference type="InterPro" id="IPR037264">
    <property type="entry name" value="TFIID_NTD2_sf"/>
</dbReference>
<evidence type="ECO:0000313" key="12">
    <source>
        <dbReference type="Proteomes" id="UP000803844"/>
    </source>
</evidence>
<dbReference type="InterPro" id="IPR001680">
    <property type="entry name" value="WD40_rpt"/>
</dbReference>
<evidence type="ECO:0000256" key="2">
    <source>
        <dbReference type="ARBA" id="ARBA00009435"/>
    </source>
</evidence>
<keyword evidence="7" id="KW-0539">Nucleus</keyword>
<dbReference type="Gene3D" id="2.130.10.10">
    <property type="entry name" value="YVTN repeat-like/Quinoprotein amine dehydrogenase"/>
    <property type="match status" value="2"/>
</dbReference>
<dbReference type="CDD" id="cd08044">
    <property type="entry name" value="TAF5_NTD2"/>
    <property type="match status" value="1"/>
</dbReference>
<dbReference type="PROSITE" id="PS50294">
    <property type="entry name" value="WD_REPEATS_REGION"/>
    <property type="match status" value="3"/>
</dbReference>
<dbReference type="SUPFAM" id="SSF160897">
    <property type="entry name" value="Taf5 N-terminal domain-like"/>
    <property type="match status" value="1"/>
</dbReference>
<keyword evidence="5" id="KW-0805">Transcription regulation</keyword>
<keyword evidence="12" id="KW-1185">Reference proteome</keyword>
<comment type="caution">
    <text evidence="11">The sequence shown here is derived from an EMBL/GenBank/DDBJ whole genome shotgun (WGS) entry which is preliminary data.</text>
</comment>
<dbReference type="InterPro" id="IPR020472">
    <property type="entry name" value="WD40_PAC1"/>
</dbReference>
<evidence type="ECO:0000256" key="6">
    <source>
        <dbReference type="ARBA" id="ARBA00023163"/>
    </source>
</evidence>
<dbReference type="InterPro" id="IPR036322">
    <property type="entry name" value="WD40_repeat_dom_sf"/>
</dbReference>
<evidence type="ECO:0000256" key="8">
    <source>
        <dbReference type="PROSITE-ProRule" id="PRU00221"/>
    </source>
</evidence>
<dbReference type="Proteomes" id="UP000803844">
    <property type="component" value="Unassembled WGS sequence"/>
</dbReference>
<dbReference type="Pfam" id="PF00400">
    <property type="entry name" value="WD40"/>
    <property type="match status" value="6"/>
</dbReference>
<evidence type="ECO:0000256" key="7">
    <source>
        <dbReference type="ARBA" id="ARBA00023242"/>
    </source>
</evidence>
<dbReference type="PROSITE" id="PS50896">
    <property type="entry name" value="LISH"/>
    <property type="match status" value="1"/>
</dbReference>
<dbReference type="PANTHER" id="PTHR19879:SF1">
    <property type="entry name" value="CANNONBALL-RELATED"/>
    <property type="match status" value="1"/>
</dbReference>
<dbReference type="Pfam" id="PF08513">
    <property type="entry name" value="LisH"/>
    <property type="match status" value="1"/>
</dbReference>
<name>A0A9P4XSW5_CRYP1</name>
<comment type="subcellular location">
    <subcellularLocation>
        <location evidence="1">Nucleus</location>
    </subcellularLocation>
</comment>
<dbReference type="GO" id="GO:0006367">
    <property type="term" value="P:transcription initiation at RNA polymerase II promoter"/>
    <property type="evidence" value="ECO:0007669"/>
    <property type="project" value="TreeGrafter"/>
</dbReference>
<proteinExistence type="inferred from homology"/>
<feature type="repeat" description="WD" evidence="8">
    <location>
        <begin position="562"/>
        <end position="603"/>
    </location>
</feature>
<organism evidence="11 12">
    <name type="scientific">Cryphonectria parasitica (strain ATCC 38755 / EP155)</name>
    <dbReference type="NCBI Taxonomy" id="660469"/>
    <lineage>
        <taxon>Eukaryota</taxon>
        <taxon>Fungi</taxon>
        <taxon>Dikarya</taxon>
        <taxon>Ascomycota</taxon>
        <taxon>Pezizomycotina</taxon>
        <taxon>Sordariomycetes</taxon>
        <taxon>Sordariomycetidae</taxon>
        <taxon>Diaporthales</taxon>
        <taxon>Cryphonectriaceae</taxon>
        <taxon>Cryphonectria-Endothia species complex</taxon>
        <taxon>Cryphonectria</taxon>
    </lineage>
</organism>
<keyword evidence="3 8" id="KW-0853">WD repeat</keyword>
<feature type="repeat" description="WD" evidence="8">
    <location>
        <begin position="452"/>
        <end position="469"/>
    </location>
</feature>
<feature type="region of interest" description="Disordered" evidence="9">
    <location>
        <begin position="1"/>
        <end position="35"/>
    </location>
</feature>
<evidence type="ECO:0000256" key="3">
    <source>
        <dbReference type="ARBA" id="ARBA00022574"/>
    </source>
</evidence>
<dbReference type="GO" id="GO:0005669">
    <property type="term" value="C:transcription factor TFIID complex"/>
    <property type="evidence" value="ECO:0007669"/>
    <property type="project" value="TreeGrafter"/>
</dbReference>
<keyword evidence="4" id="KW-0677">Repeat</keyword>
<keyword evidence="6" id="KW-0804">Transcription</keyword>
<protein>
    <recommendedName>
        <fullName evidence="10">TFIID subunit TAF5 NTD2 domain-containing protein</fullName>
    </recommendedName>
</protein>
<evidence type="ECO:0000259" key="10">
    <source>
        <dbReference type="Pfam" id="PF04494"/>
    </source>
</evidence>
<feature type="repeat" description="WD" evidence="8">
    <location>
        <begin position="363"/>
        <end position="404"/>
    </location>
</feature>
<dbReference type="PRINTS" id="PR00320">
    <property type="entry name" value="GPROTEINBRPT"/>
</dbReference>
<evidence type="ECO:0000256" key="9">
    <source>
        <dbReference type="SAM" id="MobiDB-lite"/>
    </source>
</evidence>
<feature type="repeat" description="WD" evidence="8">
    <location>
        <begin position="476"/>
        <end position="517"/>
    </location>
</feature>
<comment type="similarity">
    <text evidence="2">Belongs to the WD repeat TAF5 family.</text>
</comment>
<dbReference type="InterPro" id="IPR015943">
    <property type="entry name" value="WD40/YVTN_repeat-like_dom_sf"/>
</dbReference>
<dbReference type="InterPro" id="IPR006594">
    <property type="entry name" value="LisH"/>
</dbReference>
<feature type="repeat" description="WD" evidence="8">
    <location>
        <begin position="612"/>
        <end position="639"/>
    </location>
</feature>
<dbReference type="Gene3D" id="1.25.40.500">
    <property type="entry name" value="TFIID subunit TAF5, NTD2 domain"/>
    <property type="match status" value="1"/>
</dbReference>
<evidence type="ECO:0000313" key="11">
    <source>
        <dbReference type="EMBL" id="KAF3760165.1"/>
    </source>
</evidence>
<feature type="region of interest" description="Disordered" evidence="9">
    <location>
        <begin position="57"/>
        <end position="76"/>
    </location>
</feature>
<dbReference type="PROSITE" id="PS00678">
    <property type="entry name" value="WD_REPEATS_1"/>
    <property type="match status" value="1"/>
</dbReference>
<dbReference type="RefSeq" id="XP_040771144.1">
    <property type="nucleotide sequence ID" value="XM_040926312.1"/>
</dbReference>
<dbReference type="AlphaFoldDB" id="A0A9P4XSW5"/>
<feature type="repeat" description="WD" evidence="8">
    <location>
        <begin position="518"/>
        <end position="561"/>
    </location>
</feature>
<dbReference type="CDD" id="cd00200">
    <property type="entry name" value="WD40"/>
    <property type="match status" value="1"/>
</dbReference>
<reference evidence="11" key="1">
    <citation type="journal article" date="2020" name="Phytopathology">
        <title>Genome sequence of the chestnut blight fungus Cryphonectria parasitica EP155: A fundamental resource for an archetypical invasive plant pathogen.</title>
        <authorList>
            <person name="Crouch J.A."/>
            <person name="Dawe A."/>
            <person name="Aerts A."/>
            <person name="Barry K."/>
            <person name="Churchill A.C.L."/>
            <person name="Grimwood J."/>
            <person name="Hillman B."/>
            <person name="Milgroom M.G."/>
            <person name="Pangilinan J."/>
            <person name="Smith M."/>
            <person name="Salamov A."/>
            <person name="Schmutz J."/>
            <person name="Yadav J."/>
            <person name="Grigoriev I.V."/>
            <person name="Nuss D."/>
        </authorList>
    </citation>
    <scope>NUCLEOTIDE SEQUENCE</scope>
    <source>
        <strain evidence="11">EP155</strain>
    </source>
</reference>
<dbReference type="SMART" id="SM00320">
    <property type="entry name" value="WD40"/>
    <property type="match status" value="6"/>
</dbReference>
<accession>A0A9P4XSW5</accession>
<evidence type="ECO:0000256" key="5">
    <source>
        <dbReference type="ARBA" id="ARBA00023015"/>
    </source>
</evidence>
<dbReference type="SUPFAM" id="SSF50978">
    <property type="entry name" value="WD40 repeat-like"/>
    <property type="match status" value="1"/>
</dbReference>
<evidence type="ECO:0000256" key="1">
    <source>
        <dbReference type="ARBA" id="ARBA00004123"/>
    </source>
</evidence>
<dbReference type="SMART" id="SM00667">
    <property type="entry name" value="LisH"/>
    <property type="match status" value="1"/>
</dbReference>
<dbReference type="InterPro" id="IPR019775">
    <property type="entry name" value="WD40_repeat_CS"/>
</dbReference>
<feature type="domain" description="TFIID subunit TAF5 NTD2" evidence="10">
    <location>
        <begin position="79"/>
        <end position="209"/>
    </location>
</feature>
<dbReference type="PROSITE" id="PS50082">
    <property type="entry name" value="WD_REPEATS_2"/>
    <property type="match status" value="6"/>
</dbReference>
<dbReference type="PANTHER" id="PTHR19879">
    <property type="entry name" value="TRANSCRIPTION INITIATION FACTOR TFIID"/>
    <property type="match status" value="1"/>
</dbReference>
<dbReference type="GeneID" id="63843441"/>
<gene>
    <name evidence="11" type="ORF">M406DRAFT_95870</name>
</gene>
<dbReference type="OrthoDB" id="10266330at2759"/>